<dbReference type="OrthoDB" id="1895809at2"/>
<proteinExistence type="predicted"/>
<dbReference type="PROSITE" id="PS51186">
    <property type="entry name" value="GNAT"/>
    <property type="match status" value="1"/>
</dbReference>
<organism evidence="2 3">
    <name type="scientific">Alkalibaculum bacchi</name>
    <dbReference type="NCBI Taxonomy" id="645887"/>
    <lineage>
        <taxon>Bacteria</taxon>
        <taxon>Bacillati</taxon>
        <taxon>Bacillota</taxon>
        <taxon>Clostridia</taxon>
        <taxon>Eubacteriales</taxon>
        <taxon>Eubacteriaceae</taxon>
        <taxon>Alkalibaculum</taxon>
    </lineage>
</organism>
<dbReference type="CDD" id="cd04301">
    <property type="entry name" value="NAT_SF"/>
    <property type="match status" value="1"/>
</dbReference>
<comment type="caution">
    <text evidence="2">The sequence shown here is derived from an EMBL/GenBank/DDBJ whole genome shotgun (WGS) entry which is preliminary data.</text>
</comment>
<dbReference type="InterPro" id="IPR000182">
    <property type="entry name" value="GNAT_dom"/>
</dbReference>
<gene>
    <name evidence="2" type="ORF">DES36_11193</name>
</gene>
<sequence length="176" mass="20507">MIHIKVRRPTVDDRGELFEFFKTVVEDTFIKEGIEGLVGDLKEEIEFKKQYLENDLDSNGKLRYFLAAEDRGCIVGTIEYGPASDLICTCTNEEYENLYELGTVFVRPDYQGQGIGNLLLNSMTQVLRDKGINQFCLDSGYSNAQKIWRKKFGEPDYFIKDYWGEDRHHLIWKINL</sequence>
<protein>
    <submittedName>
        <fullName evidence="2">Acetyltransferase (GNAT) family protein</fullName>
    </submittedName>
</protein>
<dbReference type="Pfam" id="PF00583">
    <property type="entry name" value="Acetyltransf_1"/>
    <property type="match status" value="1"/>
</dbReference>
<reference evidence="2 3" key="1">
    <citation type="submission" date="2018-06" db="EMBL/GenBank/DDBJ databases">
        <title>Genomic Encyclopedia of Type Strains, Phase IV (KMG-IV): sequencing the most valuable type-strain genomes for metagenomic binning, comparative biology and taxonomic classification.</title>
        <authorList>
            <person name="Goeker M."/>
        </authorList>
    </citation>
    <scope>NUCLEOTIDE SEQUENCE [LARGE SCALE GENOMIC DNA]</scope>
    <source>
        <strain evidence="2 3">DSM 22112</strain>
    </source>
</reference>
<dbReference type="SUPFAM" id="SSF55729">
    <property type="entry name" value="Acyl-CoA N-acyltransferases (Nat)"/>
    <property type="match status" value="1"/>
</dbReference>
<feature type="domain" description="N-acetyltransferase" evidence="1">
    <location>
        <begin position="4"/>
        <end position="176"/>
    </location>
</feature>
<dbReference type="EMBL" id="QNRX01000011">
    <property type="protein sequence ID" value="RBP62660.1"/>
    <property type="molecule type" value="Genomic_DNA"/>
</dbReference>
<dbReference type="Gene3D" id="3.40.630.30">
    <property type="match status" value="1"/>
</dbReference>
<evidence type="ECO:0000313" key="3">
    <source>
        <dbReference type="Proteomes" id="UP000253490"/>
    </source>
</evidence>
<dbReference type="GO" id="GO:0016747">
    <property type="term" value="F:acyltransferase activity, transferring groups other than amino-acyl groups"/>
    <property type="evidence" value="ECO:0007669"/>
    <property type="project" value="InterPro"/>
</dbReference>
<keyword evidence="2" id="KW-0808">Transferase</keyword>
<name>A0A366I405_9FIRM</name>
<dbReference type="RefSeq" id="WP_113920978.1">
    <property type="nucleotide sequence ID" value="NZ_QNRX01000011.1"/>
</dbReference>
<accession>A0A366I405</accession>
<evidence type="ECO:0000313" key="2">
    <source>
        <dbReference type="EMBL" id="RBP62660.1"/>
    </source>
</evidence>
<dbReference type="AlphaFoldDB" id="A0A366I405"/>
<evidence type="ECO:0000259" key="1">
    <source>
        <dbReference type="PROSITE" id="PS51186"/>
    </source>
</evidence>
<keyword evidence="3" id="KW-1185">Reference proteome</keyword>
<dbReference type="InterPro" id="IPR016181">
    <property type="entry name" value="Acyl_CoA_acyltransferase"/>
</dbReference>
<dbReference type="Proteomes" id="UP000253490">
    <property type="component" value="Unassembled WGS sequence"/>
</dbReference>